<dbReference type="CDD" id="cd00093">
    <property type="entry name" value="HTH_XRE"/>
    <property type="match status" value="1"/>
</dbReference>
<organism evidence="3 4">
    <name type="scientific">Gordonia defluvii</name>
    <dbReference type="NCBI Taxonomy" id="283718"/>
    <lineage>
        <taxon>Bacteria</taxon>
        <taxon>Bacillati</taxon>
        <taxon>Actinomycetota</taxon>
        <taxon>Actinomycetes</taxon>
        <taxon>Mycobacteriales</taxon>
        <taxon>Gordoniaceae</taxon>
        <taxon>Gordonia</taxon>
    </lineage>
</organism>
<proteinExistence type="predicted"/>
<name>A0ABP6LKZ6_9ACTN</name>
<evidence type="ECO:0000313" key="4">
    <source>
        <dbReference type="Proteomes" id="UP001501035"/>
    </source>
</evidence>
<dbReference type="InterPro" id="IPR010982">
    <property type="entry name" value="Lambda_DNA-bd_dom_sf"/>
</dbReference>
<sequence length="100" mass="10621">MPTSDDWYTGNKLEVRALRRRALAEAVIAARTQLGLSQSELARRAGLSRSAVVKLETGESGFGVDRLWDLAAALGVRPSALLAAAEADEEALATLGLDNQ</sequence>
<dbReference type="InterPro" id="IPR001387">
    <property type="entry name" value="Cro/C1-type_HTH"/>
</dbReference>
<dbReference type="InterPro" id="IPR050807">
    <property type="entry name" value="TransReg_Diox_bact_type"/>
</dbReference>
<evidence type="ECO:0000259" key="2">
    <source>
        <dbReference type="PROSITE" id="PS50943"/>
    </source>
</evidence>
<accession>A0ABP6LKZ6</accession>
<dbReference type="PANTHER" id="PTHR46797">
    <property type="entry name" value="HTH-TYPE TRANSCRIPTIONAL REGULATOR"/>
    <property type="match status" value="1"/>
</dbReference>
<evidence type="ECO:0000256" key="1">
    <source>
        <dbReference type="ARBA" id="ARBA00023125"/>
    </source>
</evidence>
<keyword evidence="1" id="KW-0238">DNA-binding</keyword>
<reference evidence="4" key="1">
    <citation type="journal article" date="2019" name="Int. J. Syst. Evol. Microbiol.">
        <title>The Global Catalogue of Microorganisms (GCM) 10K type strain sequencing project: providing services to taxonomists for standard genome sequencing and annotation.</title>
        <authorList>
            <consortium name="The Broad Institute Genomics Platform"/>
            <consortium name="The Broad Institute Genome Sequencing Center for Infectious Disease"/>
            <person name="Wu L."/>
            <person name="Ma J."/>
        </authorList>
    </citation>
    <scope>NUCLEOTIDE SEQUENCE [LARGE SCALE GENOMIC DNA]</scope>
    <source>
        <strain evidence="4">JCM 14234</strain>
    </source>
</reference>
<dbReference type="Proteomes" id="UP001501035">
    <property type="component" value="Unassembled WGS sequence"/>
</dbReference>
<dbReference type="PANTHER" id="PTHR46797:SF1">
    <property type="entry name" value="METHYLPHOSPHONATE SYNTHASE"/>
    <property type="match status" value="1"/>
</dbReference>
<evidence type="ECO:0000313" key="3">
    <source>
        <dbReference type="EMBL" id="GAA3043019.1"/>
    </source>
</evidence>
<protein>
    <recommendedName>
        <fullName evidence="2">HTH cro/C1-type domain-containing protein</fullName>
    </recommendedName>
</protein>
<dbReference type="PROSITE" id="PS50943">
    <property type="entry name" value="HTH_CROC1"/>
    <property type="match status" value="1"/>
</dbReference>
<dbReference type="SMART" id="SM00530">
    <property type="entry name" value="HTH_XRE"/>
    <property type="match status" value="1"/>
</dbReference>
<dbReference type="EMBL" id="BAAAVS010000046">
    <property type="protein sequence ID" value="GAA3043019.1"/>
    <property type="molecule type" value="Genomic_DNA"/>
</dbReference>
<dbReference type="Gene3D" id="1.10.260.40">
    <property type="entry name" value="lambda repressor-like DNA-binding domains"/>
    <property type="match status" value="1"/>
</dbReference>
<comment type="caution">
    <text evidence="3">The sequence shown here is derived from an EMBL/GenBank/DDBJ whole genome shotgun (WGS) entry which is preliminary data.</text>
</comment>
<keyword evidence="4" id="KW-1185">Reference proteome</keyword>
<dbReference type="RefSeq" id="WP_344716791.1">
    <property type="nucleotide sequence ID" value="NZ_BAAAVS010000046.1"/>
</dbReference>
<dbReference type="Pfam" id="PF01381">
    <property type="entry name" value="HTH_3"/>
    <property type="match status" value="1"/>
</dbReference>
<feature type="domain" description="HTH cro/C1-type" evidence="2">
    <location>
        <begin position="27"/>
        <end position="81"/>
    </location>
</feature>
<dbReference type="SUPFAM" id="SSF47413">
    <property type="entry name" value="lambda repressor-like DNA-binding domains"/>
    <property type="match status" value="1"/>
</dbReference>
<gene>
    <name evidence="3" type="ORF">GCM10010528_23300</name>
</gene>